<evidence type="ECO:0008006" key="4">
    <source>
        <dbReference type="Google" id="ProtNLM"/>
    </source>
</evidence>
<evidence type="ECO:0000313" key="3">
    <source>
        <dbReference type="Proteomes" id="UP000198287"/>
    </source>
</evidence>
<keyword evidence="1" id="KW-0812">Transmembrane</keyword>
<reference evidence="2 3" key="1">
    <citation type="submission" date="2015-12" db="EMBL/GenBank/DDBJ databases">
        <title>The genome of Folsomia candida.</title>
        <authorList>
            <person name="Faddeeva A."/>
            <person name="Derks M.F."/>
            <person name="Anvar Y."/>
            <person name="Smit S."/>
            <person name="Van Straalen N."/>
            <person name="Roelofs D."/>
        </authorList>
    </citation>
    <scope>NUCLEOTIDE SEQUENCE [LARGE SCALE GENOMIC DNA]</scope>
    <source>
        <strain evidence="2 3">VU population</strain>
        <tissue evidence="2">Whole body</tissue>
    </source>
</reference>
<accession>A0A226EAR9</accession>
<keyword evidence="3" id="KW-1185">Reference proteome</keyword>
<dbReference type="Proteomes" id="UP000198287">
    <property type="component" value="Unassembled WGS sequence"/>
</dbReference>
<proteinExistence type="predicted"/>
<feature type="non-terminal residue" evidence="2">
    <location>
        <position position="1"/>
    </location>
</feature>
<dbReference type="EMBL" id="LNIX01000005">
    <property type="protein sequence ID" value="OXA54308.1"/>
    <property type="molecule type" value="Genomic_DNA"/>
</dbReference>
<sequence>VFNQNDVDWYVYLGSMKTADYLIQGINLIFKQNSKRSHIVTWTRDLLLPSSNIPLVLNLSKMTIFLNQLPIKLNRGKFVLPNLTKCQRLVAILTILLHLVVVLKWVLDQWLYPTRPPSPTWKFVLMYYFITLFAAIAAFIVHVNFLKEETVFLLNSALQIEQDSNMKGNCIVHIYYIVVVALSVLAIILMPITCLTFALLRPCMPPTWTSIIYLECKSWDDDGNTGMWFRSFGAILLYYFSLTVVATAVFGIIIVLTYPTEVKLILIELMKSYLTKIRTDDGFLCLKTYRTLQILTDMHNSVFRHPIMSVIVGSVTACESFALYTLITSSSVIPFPGLILFATVGVELFAVIVGPFKVMANPFVKSVELLHSFQPMTGSKLIKRLVRSFPPSKLTLGDGGFFDKATSLVICSQCIDLLITFLLM</sequence>
<name>A0A226EAR9_FOLCA</name>
<feature type="transmembrane region" description="Helical" evidence="1">
    <location>
        <begin position="333"/>
        <end position="356"/>
    </location>
</feature>
<feature type="transmembrane region" description="Helical" evidence="1">
    <location>
        <begin position="89"/>
        <end position="107"/>
    </location>
</feature>
<evidence type="ECO:0000256" key="1">
    <source>
        <dbReference type="SAM" id="Phobius"/>
    </source>
</evidence>
<dbReference type="AlphaFoldDB" id="A0A226EAR9"/>
<gene>
    <name evidence="2" type="ORF">Fcan01_11276</name>
</gene>
<feature type="transmembrane region" description="Helical" evidence="1">
    <location>
        <begin position="236"/>
        <end position="258"/>
    </location>
</feature>
<feature type="transmembrane region" description="Helical" evidence="1">
    <location>
        <begin position="307"/>
        <end position="327"/>
    </location>
</feature>
<keyword evidence="1" id="KW-1133">Transmembrane helix</keyword>
<evidence type="ECO:0000313" key="2">
    <source>
        <dbReference type="EMBL" id="OXA54308.1"/>
    </source>
</evidence>
<organism evidence="2 3">
    <name type="scientific">Folsomia candida</name>
    <name type="common">Springtail</name>
    <dbReference type="NCBI Taxonomy" id="158441"/>
    <lineage>
        <taxon>Eukaryota</taxon>
        <taxon>Metazoa</taxon>
        <taxon>Ecdysozoa</taxon>
        <taxon>Arthropoda</taxon>
        <taxon>Hexapoda</taxon>
        <taxon>Collembola</taxon>
        <taxon>Entomobryomorpha</taxon>
        <taxon>Isotomoidea</taxon>
        <taxon>Isotomidae</taxon>
        <taxon>Proisotominae</taxon>
        <taxon>Folsomia</taxon>
    </lineage>
</organism>
<keyword evidence="1" id="KW-0472">Membrane</keyword>
<feature type="transmembrane region" description="Helical" evidence="1">
    <location>
        <begin position="174"/>
        <end position="200"/>
    </location>
</feature>
<protein>
    <recommendedName>
        <fullName evidence="4">Gustatory receptor</fullName>
    </recommendedName>
</protein>
<feature type="transmembrane region" description="Helical" evidence="1">
    <location>
        <begin position="127"/>
        <end position="146"/>
    </location>
</feature>
<comment type="caution">
    <text evidence="2">The sequence shown here is derived from an EMBL/GenBank/DDBJ whole genome shotgun (WGS) entry which is preliminary data.</text>
</comment>